<reference evidence="4 5" key="1">
    <citation type="journal article" date="2019" name="Environ. Microbiol.">
        <title>An active ?-lactamase is a part of an orchestrated cell wall stress resistance network of Bacillus subtilis and related rhizosphere species.</title>
        <authorList>
            <person name="Bucher T."/>
            <person name="Keren-Paz A."/>
            <person name="Hausser J."/>
            <person name="Olender T."/>
            <person name="Cytryn E."/>
            <person name="Kolodkin-Gal I."/>
        </authorList>
    </citation>
    <scope>NUCLEOTIDE SEQUENCE [LARGE SCALE GENOMIC DNA]</scope>
    <source>
        <strain evidence="4 5">I32</strain>
    </source>
</reference>
<dbReference type="Pfam" id="PF17475">
    <property type="entry name" value="Binary_toxB_2"/>
    <property type="match status" value="1"/>
</dbReference>
<evidence type="ECO:0000313" key="5">
    <source>
        <dbReference type="Proteomes" id="UP000308444"/>
    </source>
</evidence>
<proteinExistence type="predicted"/>
<feature type="non-terminal residue" evidence="4">
    <location>
        <position position="1"/>
    </location>
</feature>
<feature type="domain" description="Protective antigen Ca-binding" evidence="1">
    <location>
        <begin position="3"/>
        <end position="53"/>
    </location>
</feature>
<evidence type="ECO:0008006" key="6">
    <source>
        <dbReference type="Google" id="ProtNLM"/>
    </source>
</evidence>
<dbReference type="SUPFAM" id="SSF56988">
    <property type="entry name" value="Anthrax protective antigen"/>
    <property type="match status" value="1"/>
</dbReference>
<evidence type="ECO:0000259" key="2">
    <source>
        <dbReference type="Pfam" id="PF17475"/>
    </source>
</evidence>
<organism evidence="4 5">
    <name type="scientific">Bacillus cereus</name>
    <dbReference type="NCBI Taxonomy" id="1396"/>
    <lineage>
        <taxon>Bacteria</taxon>
        <taxon>Bacillati</taxon>
        <taxon>Bacillota</taxon>
        <taxon>Bacilli</taxon>
        <taxon>Bacillales</taxon>
        <taxon>Bacillaceae</taxon>
        <taxon>Bacillus</taxon>
        <taxon>Bacillus cereus group</taxon>
    </lineage>
</organism>
<dbReference type="Pfam" id="PF17476">
    <property type="entry name" value="Binary_toxB_3"/>
    <property type="match status" value="1"/>
</dbReference>
<dbReference type="GO" id="GO:0051260">
    <property type="term" value="P:protein homooligomerization"/>
    <property type="evidence" value="ECO:0007669"/>
    <property type="project" value="InterPro"/>
</dbReference>
<evidence type="ECO:0000259" key="3">
    <source>
        <dbReference type="Pfam" id="PF17476"/>
    </source>
</evidence>
<dbReference type="InterPro" id="IPR035331">
    <property type="entry name" value="Binary_toxB_3"/>
</dbReference>
<dbReference type="Gene3D" id="2.60.120.240">
    <property type="entry name" value="Protective antigen, heptamerisation domain"/>
    <property type="match status" value="1"/>
</dbReference>
<dbReference type="Proteomes" id="UP000308444">
    <property type="component" value="Unassembled WGS sequence"/>
</dbReference>
<dbReference type="InterPro" id="IPR037149">
    <property type="entry name" value="PA_heptamer_dom_sf"/>
</dbReference>
<evidence type="ECO:0000259" key="1">
    <source>
        <dbReference type="Pfam" id="PF03495"/>
    </source>
</evidence>
<dbReference type="PRINTS" id="PR01391">
    <property type="entry name" value="BINARYTOXINB"/>
</dbReference>
<dbReference type="GO" id="GO:0005576">
    <property type="term" value="C:extracellular region"/>
    <property type="evidence" value="ECO:0007669"/>
    <property type="project" value="InterPro"/>
</dbReference>
<accession>A0A9X9A814</accession>
<dbReference type="Gene3D" id="3.10.20.110">
    <property type="match status" value="1"/>
</dbReference>
<feature type="non-terminal residue" evidence="4">
    <location>
        <position position="360"/>
    </location>
</feature>
<dbReference type="InterPro" id="IPR027439">
    <property type="entry name" value="PA_heptamer_dom"/>
</dbReference>
<dbReference type="AlphaFoldDB" id="A0A9X9A814"/>
<dbReference type="EMBL" id="SZOH01001257">
    <property type="protein sequence ID" value="TKJ01689.1"/>
    <property type="molecule type" value="Genomic_DNA"/>
</dbReference>
<gene>
    <name evidence="4" type="ORF">FC695_18530</name>
</gene>
<dbReference type="InterPro" id="IPR003896">
    <property type="entry name" value="Bacterial_exotoxin_B"/>
</dbReference>
<protein>
    <recommendedName>
        <fullName evidence="6">Protective antigen</fullName>
    </recommendedName>
</protein>
<feature type="domain" description="Protective antigen heptamerisation" evidence="2">
    <location>
        <begin position="62"/>
        <end position="245"/>
    </location>
</feature>
<feature type="domain" description="Clostridial binary toxin B/anthrax toxin PA" evidence="3">
    <location>
        <begin position="256"/>
        <end position="359"/>
    </location>
</feature>
<dbReference type="InterPro" id="IPR035088">
    <property type="entry name" value="PA_Ca-bd"/>
</dbReference>
<sequence length="360" mass="39649">VKWTDELTSKGYTKFVSNPFEAHTVGDPYTDYEKAARDLDSSNAKETFNPLVAAFPSINVGLEKIILSSNKDLTNSVGSNTSNNWSYTNTEGASVEAGIGSNGVSFGVSANYQHSATVGVEWGHSTEDTTHINSAESAFINANVRYHNVGTGSIYDVKPTTSFVLNDSTIGTIQAKENTTALRIPAGKSYPIKGQHGISINTMDDFDSRPIPLNKEQLNEFLNNQPIMLETNQVGGHYMKKNENGALIPGGDWNGVIEQIKERTASIIINDGNNISEKRVAAKDYDDLEDKTPSLTLKEALKLGYPDDIKENDGLLYYQDRPIYESSVMTYLDENTAKEVIKQINDTSENYKDVKTLYDV</sequence>
<dbReference type="Pfam" id="PF03495">
    <property type="entry name" value="Binary_toxB"/>
    <property type="match status" value="1"/>
</dbReference>
<evidence type="ECO:0000313" key="4">
    <source>
        <dbReference type="EMBL" id="TKJ01689.1"/>
    </source>
</evidence>
<comment type="caution">
    <text evidence="4">The sequence shown here is derived from an EMBL/GenBank/DDBJ whole genome shotgun (WGS) entry which is preliminary data.</text>
</comment>
<name>A0A9X9A814_BACCE</name>
<dbReference type="Gene3D" id="3.90.182.10">
    <property type="entry name" value="Toxin - Anthrax Protective Antigen,domain 1"/>
    <property type="match status" value="1"/>
</dbReference>